<evidence type="ECO:0000313" key="2">
    <source>
        <dbReference type="EMBL" id="KAH7090428.1"/>
    </source>
</evidence>
<gene>
    <name evidence="2" type="ORF">FB567DRAFT_290967</name>
</gene>
<dbReference type="EMBL" id="JAGMVJ010000005">
    <property type="protein sequence ID" value="KAH7090428.1"/>
    <property type="molecule type" value="Genomic_DNA"/>
</dbReference>
<comment type="caution">
    <text evidence="2">The sequence shown here is derived from an EMBL/GenBank/DDBJ whole genome shotgun (WGS) entry which is preliminary data.</text>
</comment>
<organism evidence="2 3">
    <name type="scientific">Paraphoma chrysanthemicola</name>
    <dbReference type="NCBI Taxonomy" id="798071"/>
    <lineage>
        <taxon>Eukaryota</taxon>
        <taxon>Fungi</taxon>
        <taxon>Dikarya</taxon>
        <taxon>Ascomycota</taxon>
        <taxon>Pezizomycotina</taxon>
        <taxon>Dothideomycetes</taxon>
        <taxon>Pleosporomycetidae</taxon>
        <taxon>Pleosporales</taxon>
        <taxon>Pleosporineae</taxon>
        <taxon>Phaeosphaeriaceae</taxon>
        <taxon>Paraphoma</taxon>
    </lineage>
</organism>
<evidence type="ECO:0000256" key="1">
    <source>
        <dbReference type="SAM" id="MobiDB-lite"/>
    </source>
</evidence>
<evidence type="ECO:0000313" key="3">
    <source>
        <dbReference type="Proteomes" id="UP000813461"/>
    </source>
</evidence>
<name>A0A8K0RDN8_9PLEO</name>
<proteinExistence type="predicted"/>
<dbReference type="OrthoDB" id="5238363at2759"/>
<accession>A0A8K0RDN8</accession>
<dbReference type="AlphaFoldDB" id="A0A8K0RDN8"/>
<dbReference type="Proteomes" id="UP000813461">
    <property type="component" value="Unassembled WGS sequence"/>
</dbReference>
<reference evidence="2" key="1">
    <citation type="journal article" date="2021" name="Nat. Commun.">
        <title>Genetic determinants of endophytism in the Arabidopsis root mycobiome.</title>
        <authorList>
            <person name="Mesny F."/>
            <person name="Miyauchi S."/>
            <person name="Thiergart T."/>
            <person name="Pickel B."/>
            <person name="Atanasova L."/>
            <person name="Karlsson M."/>
            <person name="Huettel B."/>
            <person name="Barry K.W."/>
            <person name="Haridas S."/>
            <person name="Chen C."/>
            <person name="Bauer D."/>
            <person name="Andreopoulos W."/>
            <person name="Pangilinan J."/>
            <person name="LaButti K."/>
            <person name="Riley R."/>
            <person name="Lipzen A."/>
            <person name="Clum A."/>
            <person name="Drula E."/>
            <person name="Henrissat B."/>
            <person name="Kohler A."/>
            <person name="Grigoriev I.V."/>
            <person name="Martin F.M."/>
            <person name="Hacquard S."/>
        </authorList>
    </citation>
    <scope>NUCLEOTIDE SEQUENCE</scope>
    <source>
        <strain evidence="2">MPI-SDFR-AT-0120</strain>
    </source>
</reference>
<sequence length="188" mass="21325">MNKVAQQLSRHPFNLFRVQYSPEYKSLWQNRLIASPLHPLNETQKRKRTERVKDGIWWHATSGPDLSKSSCVRSWARRRLGTAIVEELKARGFRENGKAVRITTTADGHIAPIEGRLDLKGSLKLHALPPLVPAKFVEVKAEVGKVIDILVQATNKAVNPQNHPSKVDHRPQWDPPSLFKPKKTRKAA</sequence>
<protein>
    <submittedName>
        <fullName evidence="2">Uncharacterized protein</fullName>
    </submittedName>
</protein>
<keyword evidence="3" id="KW-1185">Reference proteome</keyword>
<feature type="region of interest" description="Disordered" evidence="1">
    <location>
        <begin position="158"/>
        <end position="188"/>
    </location>
</feature>